<dbReference type="Proteomes" id="UP000274822">
    <property type="component" value="Unassembled WGS sequence"/>
</dbReference>
<dbReference type="InterPro" id="IPR000504">
    <property type="entry name" value="RRM_dom"/>
</dbReference>
<comment type="caution">
    <text evidence="6">The sequence shown here is derived from an EMBL/GenBank/DDBJ whole genome shotgun (WGS) entry which is preliminary data.</text>
</comment>
<keyword evidence="3" id="KW-0694">RNA-binding</keyword>
<proteinExistence type="predicted"/>
<reference evidence="6 7" key="1">
    <citation type="journal article" date="2018" name="New Phytol.">
        <title>Phylogenomics of Endogonaceae and evolution of mycorrhizas within Mucoromycota.</title>
        <authorList>
            <person name="Chang Y."/>
            <person name="Desiro A."/>
            <person name="Na H."/>
            <person name="Sandor L."/>
            <person name="Lipzen A."/>
            <person name="Clum A."/>
            <person name="Barry K."/>
            <person name="Grigoriev I.V."/>
            <person name="Martin F.M."/>
            <person name="Stajich J.E."/>
            <person name="Smith M.E."/>
            <person name="Bonito G."/>
            <person name="Spatafora J.W."/>
        </authorList>
    </citation>
    <scope>NUCLEOTIDE SEQUENCE [LARGE SCALE GENOMIC DNA]</scope>
    <source>
        <strain evidence="6 7">AD002</strain>
    </source>
</reference>
<dbReference type="GO" id="GO:0017069">
    <property type="term" value="F:snRNA binding"/>
    <property type="evidence" value="ECO:0007669"/>
    <property type="project" value="TreeGrafter"/>
</dbReference>
<dbReference type="PANTHER" id="PTHR13952:SF6">
    <property type="entry name" value="U11_U12 SMALL NUCLEAR RIBONUCLEOPROTEIN 35 KDA PROTEIN"/>
    <property type="match status" value="1"/>
</dbReference>
<comment type="subcellular location">
    <subcellularLocation>
        <location evidence="1">Nucleus</location>
    </subcellularLocation>
</comment>
<dbReference type="AlphaFoldDB" id="A0A433QL58"/>
<evidence type="ECO:0000256" key="3">
    <source>
        <dbReference type="PROSITE-ProRule" id="PRU00176"/>
    </source>
</evidence>
<dbReference type="InterPro" id="IPR051183">
    <property type="entry name" value="U1_U11-U12_snRNP_70-35kDa"/>
</dbReference>
<evidence type="ECO:0000256" key="4">
    <source>
        <dbReference type="SAM" id="Phobius"/>
    </source>
</evidence>
<keyword evidence="4" id="KW-1133">Transmembrane helix</keyword>
<dbReference type="Pfam" id="PF00076">
    <property type="entry name" value="RRM_1"/>
    <property type="match status" value="1"/>
</dbReference>
<keyword evidence="4" id="KW-0472">Membrane</keyword>
<dbReference type="Gene3D" id="3.30.70.330">
    <property type="match status" value="1"/>
</dbReference>
<dbReference type="GO" id="GO:0071011">
    <property type="term" value="C:precatalytic spliceosome"/>
    <property type="evidence" value="ECO:0007669"/>
    <property type="project" value="TreeGrafter"/>
</dbReference>
<dbReference type="InterPro" id="IPR012677">
    <property type="entry name" value="Nucleotide-bd_a/b_plait_sf"/>
</dbReference>
<dbReference type="SUPFAM" id="SSF54928">
    <property type="entry name" value="RNA-binding domain, RBD"/>
    <property type="match status" value="1"/>
</dbReference>
<name>A0A433QL58_9FUNG</name>
<evidence type="ECO:0000256" key="1">
    <source>
        <dbReference type="ARBA" id="ARBA00004123"/>
    </source>
</evidence>
<dbReference type="EMBL" id="RBNJ01003809">
    <property type="protein sequence ID" value="RUS30497.1"/>
    <property type="molecule type" value="Genomic_DNA"/>
</dbReference>
<keyword evidence="4" id="KW-0812">Transmembrane</keyword>
<evidence type="ECO:0000313" key="7">
    <source>
        <dbReference type="Proteomes" id="UP000274822"/>
    </source>
</evidence>
<evidence type="ECO:0000259" key="5">
    <source>
        <dbReference type="PROSITE" id="PS50102"/>
    </source>
</evidence>
<sequence>MLRAAFERYGAINDAKVIRNFDYVWATYPDPLTVAVTGDSRGYAFIEFTHERSAQDAFRSANKTIIDGREILIDYERSRIMSGWVPRRLGGGFGGRKESGQLRFGARDRPFKKPFIWMRIVFGGITFLKCGSLVGIFLTSAHY</sequence>
<feature type="domain" description="RRM" evidence="5">
    <location>
        <begin position="1"/>
        <end position="78"/>
    </location>
</feature>
<dbReference type="PANTHER" id="PTHR13952">
    <property type="entry name" value="U1 SMALL NUCLEAR RIBONUCLEOPROTEIN 70 KD"/>
    <property type="match status" value="1"/>
</dbReference>
<evidence type="ECO:0000256" key="2">
    <source>
        <dbReference type="ARBA" id="ARBA00023242"/>
    </source>
</evidence>
<evidence type="ECO:0000313" key="6">
    <source>
        <dbReference type="EMBL" id="RUS30497.1"/>
    </source>
</evidence>
<dbReference type="GO" id="GO:0003729">
    <property type="term" value="F:mRNA binding"/>
    <property type="evidence" value="ECO:0007669"/>
    <property type="project" value="TreeGrafter"/>
</dbReference>
<keyword evidence="2" id="KW-0539">Nucleus</keyword>
<keyword evidence="7" id="KW-1185">Reference proteome</keyword>
<feature type="transmembrane region" description="Helical" evidence="4">
    <location>
        <begin position="116"/>
        <end position="138"/>
    </location>
</feature>
<accession>A0A433QL58</accession>
<organism evidence="6 7">
    <name type="scientific">Jimgerdemannia flammicorona</name>
    <dbReference type="NCBI Taxonomy" id="994334"/>
    <lineage>
        <taxon>Eukaryota</taxon>
        <taxon>Fungi</taxon>
        <taxon>Fungi incertae sedis</taxon>
        <taxon>Mucoromycota</taxon>
        <taxon>Mucoromycotina</taxon>
        <taxon>Endogonomycetes</taxon>
        <taxon>Endogonales</taxon>
        <taxon>Endogonaceae</taxon>
        <taxon>Jimgerdemannia</taxon>
    </lineage>
</organism>
<dbReference type="InterPro" id="IPR035979">
    <property type="entry name" value="RBD_domain_sf"/>
</dbReference>
<gene>
    <name evidence="6" type="ORF">BC938DRAFT_479312</name>
</gene>
<protein>
    <recommendedName>
        <fullName evidence="5">RRM domain-containing protein</fullName>
    </recommendedName>
</protein>
<dbReference type="GO" id="GO:0000398">
    <property type="term" value="P:mRNA splicing, via spliceosome"/>
    <property type="evidence" value="ECO:0007669"/>
    <property type="project" value="TreeGrafter"/>
</dbReference>
<dbReference type="PROSITE" id="PS50102">
    <property type="entry name" value="RRM"/>
    <property type="match status" value="1"/>
</dbReference>